<evidence type="ECO:0000259" key="1">
    <source>
        <dbReference type="Pfam" id="PF01936"/>
    </source>
</evidence>
<dbReference type="Proteomes" id="UP001156691">
    <property type="component" value="Unassembled WGS sequence"/>
</dbReference>
<dbReference type="Pfam" id="PF01936">
    <property type="entry name" value="NYN"/>
    <property type="match status" value="1"/>
</dbReference>
<sequence length="284" mass="31291">MLIYGGNGGAREREYLFIDGGCLRSAVRTMSKEVFEDENAYQPLVQGLVGSFDKVFYYDAVSGRNHGEGQEDYAARVEPEHERFAQVQALDRVHVALGHIVGNDRRQKGVDVRLAVDMMTHAFRGKISRATLFAGDADFVPLLRALVSEGLHVTLWHPPQANKELKGAADTTRAFDMRSDSQCLTLDGRHPAFPGGNSGSGSIDLLRHGTEEIVGISGQRYIGTWDEELLTIFLVEPAGRSTNFHAFPAPGSTLRQALMAFQAVHGWDVAATGEQWVKAVPRRR</sequence>
<evidence type="ECO:0000313" key="3">
    <source>
        <dbReference type="Proteomes" id="UP001156691"/>
    </source>
</evidence>
<name>A0ABQ5W9T3_9HYPH</name>
<accession>A0ABQ5W9T3</accession>
<dbReference type="Gene3D" id="3.40.50.1010">
    <property type="entry name" value="5'-nuclease"/>
    <property type="match status" value="1"/>
</dbReference>
<dbReference type="InterPro" id="IPR021139">
    <property type="entry name" value="NYN"/>
</dbReference>
<protein>
    <recommendedName>
        <fullName evidence="1">NYN domain-containing protein</fullName>
    </recommendedName>
</protein>
<comment type="caution">
    <text evidence="2">The sequence shown here is derived from an EMBL/GenBank/DDBJ whole genome shotgun (WGS) entry which is preliminary data.</text>
</comment>
<keyword evidence="3" id="KW-1185">Reference proteome</keyword>
<proteinExistence type="predicted"/>
<gene>
    <name evidence="2" type="ORF">GCM10010862_39440</name>
</gene>
<organism evidence="2 3">
    <name type="scientific">Devosia nitrariae</name>
    <dbReference type="NCBI Taxonomy" id="2071872"/>
    <lineage>
        <taxon>Bacteria</taxon>
        <taxon>Pseudomonadati</taxon>
        <taxon>Pseudomonadota</taxon>
        <taxon>Alphaproteobacteria</taxon>
        <taxon>Hyphomicrobiales</taxon>
        <taxon>Devosiaceae</taxon>
        <taxon>Devosia</taxon>
    </lineage>
</organism>
<feature type="domain" description="NYN" evidence="1">
    <location>
        <begin position="76"/>
        <end position="172"/>
    </location>
</feature>
<evidence type="ECO:0000313" key="2">
    <source>
        <dbReference type="EMBL" id="GLQ56685.1"/>
    </source>
</evidence>
<reference evidence="3" key="1">
    <citation type="journal article" date="2019" name="Int. J. Syst. Evol. Microbiol.">
        <title>The Global Catalogue of Microorganisms (GCM) 10K type strain sequencing project: providing services to taxonomists for standard genome sequencing and annotation.</title>
        <authorList>
            <consortium name="The Broad Institute Genomics Platform"/>
            <consortium name="The Broad Institute Genome Sequencing Center for Infectious Disease"/>
            <person name="Wu L."/>
            <person name="Ma J."/>
        </authorList>
    </citation>
    <scope>NUCLEOTIDE SEQUENCE [LARGE SCALE GENOMIC DNA]</scope>
    <source>
        <strain evidence="3">NBRC 112416</strain>
    </source>
</reference>
<dbReference type="RefSeq" id="WP_284342096.1">
    <property type="nucleotide sequence ID" value="NZ_BSNS01000022.1"/>
</dbReference>
<dbReference type="EMBL" id="BSNS01000022">
    <property type="protein sequence ID" value="GLQ56685.1"/>
    <property type="molecule type" value="Genomic_DNA"/>
</dbReference>